<keyword evidence="2" id="KW-1185">Reference proteome</keyword>
<sequence length="171" mass="19278">MGHAESWSRMAVHGRLGMRAIFSFPKEVVQEGERIMVAVHKSKQVAEARSHMLHDSPSNPTHDTFGFLSNITRYKAITRTSSLRLNDLRLNVKPDFKPTSKPAARSQLMVILLTRFNINITTSSHLLANHEQSLSPSTLRNTRHITDGNDSVFYCFEFANGPQRITVTTTT</sequence>
<dbReference type="AlphaFoldDB" id="A0AAN9JXK9"/>
<comment type="caution">
    <text evidence="1">The sequence shown here is derived from an EMBL/GenBank/DDBJ whole genome shotgun (WGS) entry which is preliminary data.</text>
</comment>
<gene>
    <name evidence="1" type="ORF">VNO77_44177</name>
</gene>
<dbReference type="Proteomes" id="UP001367508">
    <property type="component" value="Unassembled WGS sequence"/>
</dbReference>
<evidence type="ECO:0000313" key="2">
    <source>
        <dbReference type="Proteomes" id="UP001367508"/>
    </source>
</evidence>
<name>A0AAN9JXK9_CANGL</name>
<reference evidence="1 2" key="1">
    <citation type="submission" date="2024-01" db="EMBL/GenBank/DDBJ databases">
        <title>The genomes of 5 underutilized Papilionoideae crops provide insights into root nodulation and disease resistanc.</title>
        <authorList>
            <person name="Jiang F."/>
        </authorList>
    </citation>
    <scope>NUCLEOTIDE SEQUENCE [LARGE SCALE GENOMIC DNA]</scope>
    <source>
        <strain evidence="1">LVBAO_FW01</strain>
        <tissue evidence="1">Leaves</tissue>
    </source>
</reference>
<proteinExistence type="predicted"/>
<dbReference type="EMBL" id="JAYMYQ010000011">
    <property type="protein sequence ID" value="KAK7306251.1"/>
    <property type="molecule type" value="Genomic_DNA"/>
</dbReference>
<evidence type="ECO:0000313" key="1">
    <source>
        <dbReference type="EMBL" id="KAK7306251.1"/>
    </source>
</evidence>
<organism evidence="1 2">
    <name type="scientific">Canavalia gladiata</name>
    <name type="common">Sword bean</name>
    <name type="synonym">Dolichos gladiatus</name>
    <dbReference type="NCBI Taxonomy" id="3824"/>
    <lineage>
        <taxon>Eukaryota</taxon>
        <taxon>Viridiplantae</taxon>
        <taxon>Streptophyta</taxon>
        <taxon>Embryophyta</taxon>
        <taxon>Tracheophyta</taxon>
        <taxon>Spermatophyta</taxon>
        <taxon>Magnoliopsida</taxon>
        <taxon>eudicotyledons</taxon>
        <taxon>Gunneridae</taxon>
        <taxon>Pentapetalae</taxon>
        <taxon>rosids</taxon>
        <taxon>fabids</taxon>
        <taxon>Fabales</taxon>
        <taxon>Fabaceae</taxon>
        <taxon>Papilionoideae</taxon>
        <taxon>50 kb inversion clade</taxon>
        <taxon>NPAAA clade</taxon>
        <taxon>indigoferoid/millettioid clade</taxon>
        <taxon>Phaseoleae</taxon>
        <taxon>Canavalia</taxon>
    </lineage>
</organism>
<protein>
    <submittedName>
        <fullName evidence="1">Uncharacterized protein</fullName>
    </submittedName>
</protein>
<accession>A0AAN9JXK9</accession>